<evidence type="ECO:0000256" key="4">
    <source>
        <dbReference type="PROSITE-ProRule" id="PRU00134"/>
    </source>
</evidence>
<dbReference type="OrthoDB" id="341421at2759"/>
<dbReference type="PROSITE" id="PS01360">
    <property type="entry name" value="ZF_MYND_1"/>
    <property type="match status" value="1"/>
</dbReference>
<keyword evidence="3" id="KW-0862">Zinc</keyword>
<reference evidence="7" key="1">
    <citation type="submission" date="2021-02" db="EMBL/GenBank/DDBJ databases">
        <title>Psilocybe cubensis genome.</title>
        <authorList>
            <person name="Mckernan K.J."/>
            <person name="Crawford S."/>
            <person name="Trippe A."/>
            <person name="Kane L.T."/>
            <person name="Mclaughlin S."/>
        </authorList>
    </citation>
    <scope>NUCLEOTIDE SEQUENCE [LARGE SCALE GENOMIC DNA]</scope>
    <source>
        <strain evidence="7">MGC-MH-2018</strain>
    </source>
</reference>
<dbReference type="AlphaFoldDB" id="A0A8H7XQG7"/>
<feature type="region of interest" description="Disordered" evidence="5">
    <location>
        <begin position="145"/>
        <end position="164"/>
    </location>
</feature>
<dbReference type="Pfam" id="PF01753">
    <property type="entry name" value="zf-MYND"/>
    <property type="match status" value="1"/>
</dbReference>
<sequence length="510" mass="58360">MRSKSRWARRSACPPTQGPSVSNYTPKSPPRIFLPLSKLEACCLCRKTWRETELRWCQLCAEVVYCSSECQQRDWPIHKRQYCGKSKTDRVDIESYWPFLAVLVAQFKEDTNFNSHPALTHPIINSPNPFHPYHPILNPSGTVSTENIPSASSGVPTDPSSTNPSGKYPISFTDGIRAKPIVLGEKLTSFIQTDTWWPTAITTAVRNKLQRRIANEGLLLVTYLSVCLSLLSSMYTTTAIPDDEDEDETLQQTGRRRIRLTYGNSPISDFGIVNGSVHVEDTDRLGYIFSKDSPDGKEKKGEYRLGQDPDDHYRFYFQTLSGSEWYLDLGKYALNSCVLVQAQEYCTGNWGRFKRYDGDVSGMFYGKEYEKEGGLDNFKLRRRFSILRNPRAHDIVQWNDQDADIANIMTLIQEIKGGEECTSWERETMLDFLPDAVELVHLNVAHRDYLNFPKKPKIAVDLDPDEQSLVEYTGKAKENVFKMTGQWQKRHRKGKSPKNPLEAAFRNSFK</sequence>
<evidence type="ECO:0000256" key="2">
    <source>
        <dbReference type="ARBA" id="ARBA00022771"/>
    </source>
</evidence>
<organism evidence="7">
    <name type="scientific">Psilocybe cubensis</name>
    <name type="common">Psychedelic mushroom</name>
    <name type="synonym">Stropharia cubensis</name>
    <dbReference type="NCBI Taxonomy" id="181762"/>
    <lineage>
        <taxon>Eukaryota</taxon>
        <taxon>Fungi</taxon>
        <taxon>Dikarya</taxon>
        <taxon>Basidiomycota</taxon>
        <taxon>Agaricomycotina</taxon>
        <taxon>Agaricomycetes</taxon>
        <taxon>Agaricomycetidae</taxon>
        <taxon>Agaricales</taxon>
        <taxon>Agaricineae</taxon>
        <taxon>Strophariaceae</taxon>
        <taxon>Psilocybe</taxon>
    </lineage>
</organism>
<comment type="caution">
    <text evidence="7">The sequence shown here is derived from an EMBL/GenBank/DDBJ whole genome shotgun (WGS) entry which is preliminary data.</text>
</comment>
<dbReference type="SUPFAM" id="SSF144232">
    <property type="entry name" value="HIT/MYND zinc finger-like"/>
    <property type="match status" value="1"/>
</dbReference>
<dbReference type="EMBL" id="JAFIQS010000010">
    <property type="protein sequence ID" value="KAG5165157.1"/>
    <property type="molecule type" value="Genomic_DNA"/>
</dbReference>
<dbReference type="Gene3D" id="6.10.140.2220">
    <property type="match status" value="1"/>
</dbReference>
<evidence type="ECO:0000256" key="3">
    <source>
        <dbReference type="ARBA" id="ARBA00022833"/>
    </source>
</evidence>
<feature type="region of interest" description="Disordered" evidence="5">
    <location>
        <begin position="485"/>
        <end position="510"/>
    </location>
</feature>
<feature type="domain" description="MYND-type" evidence="6">
    <location>
        <begin position="42"/>
        <end position="83"/>
    </location>
</feature>
<keyword evidence="1" id="KW-0479">Metal-binding</keyword>
<accession>A0A8H7XQG7</accession>
<keyword evidence="2 4" id="KW-0863">Zinc-finger</keyword>
<proteinExistence type="predicted"/>
<evidence type="ECO:0000256" key="1">
    <source>
        <dbReference type="ARBA" id="ARBA00022723"/>
    </source>
</evidence>
<gene>
    <name evidence="7" type="ORF">JR316_009853</name>
</gene>
<feature type="region of interest" description="Disordered" evidence="5">
    <location>
        <begin position="1"/>
        <end position="26"/>
    </location>
</feature>
<evidence type="ECO:0000259" key="6">
    <source>
        <dbReference type="PROSITE" id="PS50865"/>
    </source>
</evidence>
<dbReference type="InterPro" id="IPR002893">
    <property type="entry name" value="Znf_MYND"/>
</dbReference>
<dbReference type="GO" id="GO:0008270">
    <property type="term" value="F:zinc ion binding"/>
    <property type="evidence" value="ECO:0007669"/>
    <property type="project" value="UniProtKB-KW"/>
</dbReference>
<protein>
    <recommendedName>
        <fullName evidence="6">MYND-type domain-containing protein</fullName>
    </recommendedName>
</protein>
<evidence type="ECO:0000313" key="7">
    <source>
        <dbReference type="EMBL" id="KAG5165157.1"/>
    </source>
</evidence>
<evidence type="ECO:0000256" key="5">
    <source>
        <dbReference type="SAM" id="MobiDB-lite"/>
    </source>
</evidence>
<name>A0A8H7XQG7_PSICU</name>
<dbReference type="PROSITE" id="PS50865">
    <property type="entry name" value="ZF_MYND_2"/>
    <property type="match status" value="1"/>
</dbReference>